<proteinExistence type="predicted"/>
<dbReference type="EMBL" id="CAKKNE010000001">
    <property type="protein sequence ID" value="CAH0366808.1"/>
    <property type="molecule type" value="Genomic_DNA"/>
</dbReference>
<sequence>MPRLRSQTRITGVLPRELLQRSLEFLPVREVYCEAQLISSEFLSASRRALTRGRWRPMALFSKEAEEHRNRFEYGADLSSWHETFKEVWALEPGEVFFELAYWDSYRYAALRAGQFLKIVEPNIEGLSRIVAACELAQEAYDGDNGIVRLVGSWASSLGHKLRLGYPPRPDYHRRLLDRDAEDQLFGLGLERWTDPKLAASFVRDVLEYDGYFEEGGMYEALREDYNEWEFMEPSYRQMHERWARDWRDRDRADAFVAECVRLQAEEALEQERDEREQWEAQHGWKYCPHGDKYWDCPHCSDEWHAGFDNASGDDEED</sequence>
<evidence type="ECO:0000313" key="1">
    <source>
        <dbReference type="EMBL" id="CAH0366808.1"/>
    </source>
</evidence>
<reference evidence="1" key="1">
    <citation type="submission" date="2021-11" db="EMBL/GenBank/DDBJ databases">
        <authorList>
            <consortium name="Genoscope - CEA"/>
            <person name="William W."/>
        </authorList>
    </citation>
    <scope>NUCLEOTIDE SEQUENCE</scope>
</reference>
<evidence type="ECO:0000313" key="2">
    <source>
        <dbReference type="Proteomes" id="UP000789595"/>
    </source>
</evidence>
<keyword evidence="2" id="KW-1185">Reference proteome</keyword>
<dbReference type="Proteomes" id="UP000789595">
    <property type="component" value="Unassembled WGS sequence"/>
</dbReference>
<accession>A0A8J2S8F2</accession>
<protein>
    <submittedName>
        <fullName evidence="1">Uncharacterized protein</fullName>
    </submittedName>
</protein>
<gene>
    <name evidence="1" type="ORF">PECAL_1P33170</name>
</gene>
<organism evidence="1 2">
    <name type="scientific">Pelagomonas calceolata</name>
    <dbReference type="NCBI Taxonomy" id="35677"/>
    <lineage>
        <taxon>Eukaryota</taxon>
        <taxon>Sar</taxon>
        <taxon>Stramenopiles</taxon>
        <taxon>Ochrophyta</taxon>
        <taxon>Pelagophyceae</taxon>
        <taxon>Pelagomonadales</taxon>
        <taxon>Pelagomonadaceae</taxon>
        <taxon>Pelagomonas</taxon>
    </lineage>
</organism>
<comment type="caution">
    <text evidence="1">The sequence shown here is derived from an EMBL/GenBank/DDBJ whole genome shotgun (WGS) entry which is preliminary data.</text>
</comment>
<dbReference type="AlphaFoldDB" id="A0A8J2S8F2"/>
<name>A0A8J2S8F2_9STRA</name>